<feature type="compositionally biased region" description="Polar residues" evidence="1">
    <location>
        <begin position="209"/>
        <end position="222"/>
    </location>
</feature>
<gene>
    <name evidence="2" type="ORF">PSYICH_LOCUS15744</name>
</gene>
<name>A0A9P0D782_9CUCU</name>
<dbReference type="AlphaFoldDB" id="A0A9P0D782"/>
<keyword evidence="3" id="KW-1185">Reference proteome</keyword>
<accession>A0A9P0D782</accession>
<feature type="region of interest" description="Disordered" evidence="1">
    <location>
        <begin position="57"/>
        <end position="83"/>
    </location>
</feature>
<feature type="region of interest" description="Disordered" evidence="1">
    <location>
        <begin position="98"/>
        <end position="242"/>
    </location>
</feature>
<comment type="caution">
    <text evidence="2">The sequence shown here is derived from an EMBL/GenBank/DDBJ whole genome shotgun (WGS) entry which is preliminary data.</text>
</comment>
<organism evidence="2 3">
    <name type="scientific">Psylliodes chrysocephalus</name>
    <dbReference type="NCBI Taxonomy" id="3402493"/>
    <lineage>
        <taxon>Eukaryota</taxon>
        <taxon>Metazoa</taxon>
        <taxon>Ecdysozoa</taxon>
        <taxon>Arthropoda</taxon>
        <taxon>Hexapoda</taxon>
        <taxon>Insecta</taxon>
        <taxon>Pterygota</taxon>
        <taxon>Neoptera</taxon>
        <taxon>Endopterygota</taxon>
        <taxon>Coleoptera</taxon>
        <taxon>Polyphaga</taxon>
        <taxon>Cucujiformia</taxon>
        <taxon>Chrysomeloidea</taxon>
        <taxon>Chrysomelidae</taxon>
        <taxon>Galerucinae</taxon>
        <taxon>Alticini</taxon>
        <taxon>Psylliodes</taxon>
    </lineage>
</organism>
<feature type="compositionally biased region" description="Basic and acidic residues" evidence="1">
    <location>
        <begin position="11"/>
        <end position="22"/>
    </location>
</feature>
<dbReference type="EMBL" id="CAKMHV010000005">
    <property type="protein sequence ID" value="CAH1115873.1"/>
    <property type="molecule type" value="Genomic_DNA"/>
</dbReference>
<proteinExistence type="predicted"/>
<evidence type="ECO:0000313" key="2">
    <source>
        <dbReference type="EMBL" id="CAH1115873.1"/>
    </source>
</evidence>
<evidence type="ECO:0000256" key="1">
    <source>
        <dbReference type="SAM" id="MobiDB-lite"/>
    </source>
</evidence>
<feature type="compositionally biased region" description="Basic and acidic residues" evidence="1">
    <location>
        <begin position="140"/>
        <end position="151"/>
    </location>
</feature>
<reference evidence="2" key="1">
    <citation type="submission" date="2022-01" db="EMBL/GenBank/DDBJ databases">
        <authorList>
            <person name="King R."/>
        </authorList>
    </citation>
    <scope>NUCLEOTIDE SEQUENCE</scope>
</reference>
<dbReference type="Proteomes" id="UP001153636">
    <property type="component" value="Unassembled WGS sequence"/>
</dbReference>
<protein>
    <submittedName>
        <fullName evidence="2">Uncharacterized protein</fullName>
    </submittedName>
</protein>
<sequence length="242" mass="26484">MANTTNLDEENPNHEEVPDAKENAASANNEQNESLDLSQINVHIAMPECVIKASAAKTKISNSSKSSKEEKEPNDELLGAEETIIMNNMVNNVSLSKRSEIGSASSSSNDSSSTSKTCSKSSCSLSSTSDSEAEPFGSDDSIKDPPYHESSSDESSSDDEVLVLPEEKENIIPKKRKVVDKSFTEKKVKKRSRNPQAWQKNFNKRLRNSGESYIGLSTQNDGGTKKKVKTQRPQKELQPPCG</sequence>
<feature type="compositionally biased region" description="Low complexity" evidence="1">
    <location>
        <begin position="23"/>
        <end position="32"/>
    </location>
</feature>
<feature type="region of interest" description="Disordered" evidence="1">
    <location>
        <begin position="1"/>
        <end position="34"/>
    </location>
</feature>
<evidence type="ECO:0000313" key="3">
    <source>
        <dbReference type="Proteomes" id="UP001153636"/>
    </source>
</evidence>
<feature type="compositionally biased region" description="Low complexity" evidence="1">
    <location>
        <begin position="101"/>
        <end position="130"/>
    </location>
</feature>